<feature type="domain" description="SDH C-terminal" evidence="11">
    <location>
        <begin position="249"/>
        <end position="276"/>
    </location>
</feature>
<dbReference type="InterPro" id="IPR006151">
    <property type="entry name" value="Shikm_DH/Glu-tRNA_Rdtase"/>
</dbReference>
<comment type="subunit">
    <text evidence="8">Homodimer.</text>
</comment>
<dbReference type="Gene3D" id="3.40.50.720">
    <property type="entry name" value="NAD(P)-binding Rossmann-like Domain"/>
    <property type="match status" value="1"/>
</dbReference>
<dbReference type="Gene3D" id="3.40.50.10860">
    <property type="entry name" value="Leucine Dehydrogenase, chain A, domain 1"/>
    <property type="match status" value="1"/>
</dbReference>
<evidence type="ECO:0000256" key="7">
    <source>
        <dbReference type="ARBA" id="ARBA00049442"/>
    </source>
</evidence>
<comment type="similarity">
    <text evidence="8">Belongs to the shikimate dehydrogenase family.</text>
</comment>
<evidence type="ECO:0000256" key="3">
    <source>
        <dbReference type="ARBA" id="ARBA00022605"/>
    </source>
</evidence>
<comment type="caution">
    <text evidence="12">The sequence shown here is derived from an EMBL/GenBank/DDBJ whole genome shotgun (WGS) entry which is preliminary data.</text>
</comment>
<organism evidence="12 13">
    <name type="scientific">Methylobacterium terricola</name>
    <dbReference type="NCBI Taxonomy" id="2583531"/>
    <lineage>
        <taxon>Bacteria</taxon>
        <taxon>Pseudomonadati</taxon>
        <taxon>Pseudomonadota</taxon>
        <taxon>Alphaproteobacteria</taxon>
        <taxon>Hyphomicrobiales</taxon>
        <taxon>Methylobacteriaceae</taxon>
        <taxon>Methylobacterium</taxon>
    </lineage>
</organism>
<dbReference type="InterPro" id="IPR022893">
    <property type="entry name" value="Shikimate_DH_fam"/>
</dbReference>
<evidence type="ECO:0000256" key="5">
    <source>
        <dbReference type="ARBA" id="ARBA00023002"/>
    </source>
</evidence>
<dbReference type="EMBL" id="VDDA01000009">
    <property type="protein sequence ID" value="TNC11394.1"/>
    <property type="molecule type" value="Genomic_DNA"/>
</dbReference>
<dbReference type="PANTHER" id="PTHR21089:SF1">
    <property type="entry name" value="BIFUNCTIONAL 3-DEHYDROQUINATE DEHYDRATASE_SHIKIMATE DEHYDROGENASE, CHLOROPLASTIC"/>
    <property type="match status" value="1"/>
</dbReference>
<feature type="binding site" evidence="8">
    <location>
        <position position="256"/>
    </location>
    <ligand>
        <name>shikimate</name>
        <dbReference type="ChEBI" id="CHEBI:36208"/>
    </ligand>
</feature>
<proteinExistence type="inferred from homology"/>
<dbReference type="EC" id="1.1.1.25" evidence="2 8"/>
<evidence type="ECO:0000256" key="2">
    <source>
        <dbReference type="ARBA" id="ARBA00012962"/>
    </source>
</evidence>
<dbReference type="Pfam" id="PF01488">
    <property type="entry name" value="Shikimate_DH"/>
    <property type="match status" value="1"/>
</dbReference>
<dbReference type="OrthoDB" id="9792692at2"/>
<dbReference type="InterPro" id="IPR036291">
    <property type="entry name" value="NAD(P)-bd_dom_sf"/>
</dbReference>
<keyword evidence="5 8" id="KW-0560">Oxidoreductase</keyword>
<feature type="binding site" evidence="8">
    <location>
        <position position="90"/>
    </location>
    <ligand>
        <name>shikimate</name>
        <dbReference type="ChEBI" id="CHEBI:36208"/>
    </ligand>
</feature>
<keyword evidence="4 8" id="KW-0521">NADP</keyword>
<evidence type="ECO:0000259" key="9">
    <source>
        <dbReference type="Pfam" id="PF01488"/>
    </source>
</evidence>
<protein>
    <recommendedName>
        <fullName evidence="2 8">Shikimate dehydrogenase (NADP(+))</fullName>
        <shortName evidence="8">SDH</shortName>
        <ecNumber evidence="2 8">1.1.1.25</ecNumber>
    </recommendedName>
</protein>
<feature type="binding site" evidence="8">
    <location>
        <position position="105"/>
    </location>
    <ligand>
        <name>shikimate</name>
        <dbReference type="ChEBI" id="CHEBI:36208"/>
    </ligand>
</feature>
<dbReference type="InterPro" id="IPR041121">
    <property type="entry name" value="SDH_C"/>
</dbReference>
<feature type="binding site" evidence="8">
    <location>
        <position position="228"/>
    </location>
    <ligand>
        <name>shikimate</name>
        <dbReference type="ChEBI" id="CHEBI:36208"/>
    </ligand>
</feature>
<dbReference type="Proteomes" id="UP000305267">
    <property type="component" value="Unassembled WGS sequence"/>
</dbReference>
<dbReference type="NCBIfam" id="NF001312">
    <property type="entry name" value="PRK00258.1-4"/>
    <property type="match status" value="1"/>
</dbReference>
<comment type="catalytic activity">
    <reaction evidence="7 8">
        <text>shikimate + NADP(+) = 3-dehydroshikimate + NADPH + H(+)</text>
        <dbReference type="Rhea" id="RHEA:17737"/>
        <dbReference type="ChEBI" id="CHEBI:15378"/>
        <dbReference type="ChEBI" id="CHEBI:16630"/>
        <dbReference type="ChEBI" id="CHEBI:36208"/>
        <dbReference type="ChEBI" id="CHEBI:57783"/>
        <dbReference type="ChEBI" id="CHEBI:58349"/>
        <dbReference type="EC" id="1.1.1.25"/>
    </reaction>
</comment>
<dbReference type="GO" id="GO:0009073">
    <property type="term" value="P:aromatic amino acid family biosynthetic process"/>
    <property type="evidence" value="ECO:0007669"/>
    <property type="project" value="UniProtKB-KW"/>
</dbReference>
<dbReference type="SUPFAM" id="SSF51735">
    <property type="entry name" value="NAD(P)-binding Rossmann-fold domains"/>
    <property type="match status" value="1"/>
</dbReference>
<feature type="binding site" evidence="8">
    <location>
        <begin position="18"/>
        <end position="20"/>
    </location>
    <ligand>
        <name>shikimate</name>
        <dbReference type="ChEBI" id="CHEBI:36208"/>
    </ligand>
</feature>
<dbReference type="GO" id="GO:0009423">
    <property type="term" value="P:chorismate biosynthetic process"/>
    <property type="evidence" value="ECO:0007669"/>
    <property type="project" value="UniProtKB-UniRule"/>
</dbReference>
<dbReference type="Pfam" id="PF08501">
    <property type="entry name" value="Shikimate_dh_N"/>
    <property type="match status" value="1"/>
</dbReference>
<keyword evidence="3 8" id="KW-0028">Amino-acid biosynthesis</keyword>
<keyword evidence="6 8" id="KW-0057">Aromatic amino acid biosynthesis</keyword>
<dbReference type="NCBIfam" id="TIGR00507">
    <property type="entry name" value="aroE"/>
    <property type="match status" value="1"/>
</dbReference>
<dbReference type="CDD" id="cd01065">
    <property type="entry name" value="NAD_bind_Shikimate_DH"/>
    <property type="match status" value="1"/>
</dbReference>
<dbReference type="GO" id="GO:0005829">
    <property type="term" value="C:cytosol"/>
    <property type="evidence" value="ECO:0007669"/>
    <property type="project" value="TreeGrafter"/>
</dbReference>
<dbReference type="GO" id="GO:0050661">
    <property type="term" value="F:NADP binding"/>
    <property type="evidence" value="ECO:0007669"/>
    <property type="project" value="InterPro"/>
</dbReference>
<evidence type="ECO:0000256" key="6">
    <source>
        <dbReference type="ARBA" id="ARBA00023141"/>
    </source>
</evidence>
<evidence type="ECO:0000313" key="12">
    <source>
        <dbReference type="EMBL" id="TNC11394.1"/>
    </source>
</evidence>
<dbReference type="InterPro" id="IPR011342">
    <property type="entry name" value="Shikimate_DH"/>
</dbReference>
<dbReference type="SUPFAM" id="SSF53223">
    <property type="entry name" value="Aminoacid dehydrogenase-like, N-terminal domain"/>
    <property type="match status" value="1"/>
</dbReference>
<accession>A0A5C4LDN9</accession>
<keyword evidence="13" id="KW-1185">Reference proteome</keyword>
<evidence type="ECO:0000256" key="4">
    <source>
        <dbReference type="ARBA" id="ARBA00022857"/>
    </source>
</evidence>
<dbReference type="RefSeq" id="WP_139037445.1">
    <property type="nucleotide sequence ID" value="NZ_VDDA01000009.1"/>
</dbReference>
<name>A0A5C4LDN9_9HYPH</name>
<sequence length="287" mass="30333">MTTPHPRAFVVGHPIGHSRSPLIHGHWLAEHGLPGAYERVDVHPDAFPDFVRSLQAEGWVGGNVTIPHKEAAFRLAQVLTPRAGRIGAVNTLWFEDGRLHGDNTDAPGFLAHLDASLGVGWPEATGASNGRSALVLGAGGAARAILVGLLERGLDRLVVANRSAERAEGLTALDSTRITAIAWDAVPMHLRETGLLINTTALGMAGQDPLALDLAPLPEAAAVADIVYVPLETPLLAAARARGLPAVDGLGMLLHQAVPGFARWFGRRPDVSPALRARIVADLESHR</sequence>
<dbReference type="Pfam" id="PF18317">
    <property type="entry name" value="SDH_C"/>
    <property type="match status" value="1"/>
</dbReference>
<evidence type="ECO:0000256" key="8">
    <source>
        <dbReference type="HAMAP-Rule" id="MF_00222"/>
    </source>
</evidence>
<dbReference type="InterPro" id="IPR046346">
    <property type="entry name" value="Aminoacid_DH-like_N_sf"/>
</dbReference>
<dbReference type="GO" id="GO:0008652">
    <property type="term" value="P:amino acid biosynthetic process"/>
    <property type="evidence" value="ECO:0007669"/>
    <property type="project" value="UniProtKB-KW"/>
</dbReference>
<feature type="binding site" evidence="8">
    <location>
        <begin position="137"/>
        <end position="141"/>
    </location>
    <ligand>
        <name>NADP(+)</name>
        <dbReference type="ChEBI" id="CHEBI:58349"/>
    </ligand>
</feature>
<comment type="function">
    <text evidence="8">Involved in the biosynthesis of the chorismate, which leads to the biosynthesis of aromatic amino acids. Catalyzes the reversible NADPH linked reduction of 3-dehydroshikimate (DHSA) to yield shikimate (SA).</text>
</comment>
<evidence type="ECO:0000259" key="10">
    <source>
        <dbReference type="Pfam" id="PF08501"/>
    </source>
</evidence>
<dbReference type="InterPro" id="IPR013708">
    <property type="entry name" value="Shikimate_DH-bd_N"/>
</dbReference>
<feature type="binding site" evidence="8">
    <location>
        <position position="226"/>
    </location>
    <ligand>
        <name>NADP(+)</name>
        <dbReference type="ChEBI" id="CHEBI:58349"/>
    </ligand>
</feature>
<comment type="caution">
    <text evidence="8">Lacks conserved residue(s) required for the propagation of feature annotation.</text>
</comment>
<dbReference type="PANTHER" id="PTHR21089">
    <property type="entry name" value="SHIKIMATE DEHYDROGENASE"/>
    <property type="match status" value="1"/>
</dbReference>
<dbReference type="GO" id="GO:0004764">
    <property type="term" value="F:shikimate 3-dehydrogenase (NADP+) activity"/>
    <property type="evidence" value="ECO:0007669"/>
    <property type="project" value="UniProtKB-UniRule"/>
</dbReference>
<comment type="pathway">
    <text evidence="1 8">Metabolic intermediate biosynthesis; chorismate biosynthesis; chorismate from D-erythrose 4-phosphate and phosphoenolpyruvate: step 4/7.</text>
</comment>
<dbReference type="UniPathway" id="UPA00053">
    <property type="reaction ID" value="UER00087"/>
</dbReference>
<dbReference type="HAMAP" id="MF_00222">
    <property type="entry name" value="Shikimate_DH_AroE"/>
    <property type="match status" value="1"/>
</dbReference>
<feature type="domain" description="Shikimate dehydrogenase substrate binding N-terminal" evidence="10">
    <location>
        <begin position="10"/>
        <end position="92"/>
    </location>
</feature>
<feature type="binding site" evidence="8">
    <location>
        <position position="65"/>
    </location>
    <ligand>
        <name>shikimate</name>
        <dbReference type="ChEBI" id="CHEBI:36208"/>
    </ligand>
</feature>
<evidence type="ECO:0000313" key="13">
    <source>
        <dbReference type="Proteomes" id="UP000305267"/>
    </source>
</evidence>
<feature type="active site" description="Proton acceptor" evidence="8">
    <location>
        <position position="69"/>
    </location>
</feature>
<feature type="binding site" evidence="8">
    <location>
        <position position="249"/>
    </location>
    <ligand>
        <name>NADP(+)</name>
        <dbReference type="ChEBI" id="CHEBI:58349"/>
    </ligand>
</feature>
<dbReference type="GO" id="GO:0019632">
    <property type="term" value="P:shikimate metabolic process"/>
    <property type="evidence" value="ECO:0007669"/>
    <property type="project" value="InterPro"/>
</dbReference>
<evidence type="ECO:0000259" key="11">
    <source>
        <dbReference type="Pfam" id="PF18317"/>
    </source>
</evidence>
<dbReference type="FunFam" id="3.40.50.10860:FF:000006">
    <property type="entry name" value="Shikimate dehydrogenase (NADP(+))"/>
    <property type="match status" value="1"/>
</dbReference>
<dbReference type="AlphaFoldDB" id="A0A5C4LDN9"/>
<feature type="domain" description="Quinate/shikimate 5-dehydrogenase/glutamyl-tRNA reductase" evidence="9">
    <location>
        <begin position="128"/>
        <end position="201"/>
    </location>
</feature>
<reference evidence="12 13" key="1">
    <citation type="submission" date="2019-06" db="EMBL/GenBank/DDBJ databases">
        <title>Genome of Methylobacterium sp. 17Sr1-39.</title>
        <authorList>
            <person name="Seo T."/>
        </authorList>
    </citation>
    <scope>NUCLEOTIDE SEQUENCE [LARGE SCALE GENOMIC DNA]</scope>
    <source>
        <strain evidence="12 13">17Sr1-39</strain>
    </source>
</reference>
<gene>
    <name evidence="8" type="primary">aroE</name>
    <name evidence="12" type="ORF">FF100_19925</name>
</gene>
<evidence type="ECO:0000256" key="1">
    <source>
        <dbReference type="ARBA" id="ARBA00004871"/>
    </source>
</evidence>